<evidence type="ECO:0000313" key="3">
    <source>
        <dbReference type="EMBL" id="SDM60347.1"/>
    </source>
</evidence>
<dbReference type="InterPro" id="IPR000683">
    <property type="entry name" value="Gfo/Idh/MocA-like_OxRdtase_N"/>
</dbReference>
<accession>A0A1G9UKE5</accession>
<dbReference type="InterPro" id="IPR036291">
    <property type="entry name" value="NAD(P)-bd_dom_sf"/>
</dbReference>
<dbReference type="Gene3D" id="3.40.50.720">
    <property type="entry name" value="NAD(P)-binding Rossmann-like Domain"/>
    <property type="match status" value="1"/>
</dbReference>
<dbReference type="InterPro" id="IPR051317">
    <property type="entry name" value="Gfo/Idh/MocA_oxidoreduct"/>
</dbReference>
<dbReference type="GO" id="GO:0000166">
    <property type="term" value="F:nucleotide binding"/>
    <property type="evidence" value="ECO:0007669"/>
    <property type="project" value="InterPro"/>
</dbReference>
<dbReference type="EMBL" id="FNGH01000015">
    <property type="protein sequence ID" value="SDM60347.1"/>
    <property type="molecule type" value="Genomic_DNA"/>
</dbReference>
<reference evidence="4" key="1">
    <citation type="submission" date="2016-10" db="EMBL/GenBank/DDBJ databases">
        <authorList>
            <person name="Varghese N."/>
            <person name="Submissions S."/>
        </authorList>
    </citation>
    <scope>NUCLEOTIDE SEQUENCE [LARGE SCALE GENOMIC DNA]</scope>
    <source>
        <strain evidence="4">AAP</strain>
    </source>
</reference>
<evidence type="ECO:0000313" key="4">
    <source>
        <dbReference type="Proteomes" id="UP000199107"/>
    </source>
</evidence>
<dbReference type="STRING" id="48727.SAMN05192555_11587"/>
<dbReference type="AlphaFoldDB" id="A0A1G9UKE5"/>
<protein>
    <submittedName>
        <fullName evidence="3">Predicted dehydrogenase</fullName>
    </submittedName>
</protein>
<dbReference type="InterPro" id="IPR055170">
    <property type="entry name" value="GFO_IDH_MocA-like_dom"/>
</dbReference>
<dbReference type="SUPFAM" id="SSF51735">
    <property type="entry name" value="NAD(P)-binding Rossmann-fold domains"/>
    <property type="match status" value="1"/>
</dbReference>
<gene>
    <name evidence="3" type="ORF">SAMN05192555_11587</name>
</gene>
<dbReference type="Pfam" id="PF01408">
    <property type="entry name" value="GFO_IDH_MocA"/>
    <property type="match status" value="1"/>
</dbReference>
<dbReference type="PANTHER" id="PTHR43708">
    <property type="entry name" value="CONSERVED EXPRESSED OXIDOREDUCTASE (EUROFUNG)"/>
    <property type="match status" value="1"/>
</dbReference>
<evidence type="ECO:0000259" key="2">
    <source>
        <dbReference type="Pfam" id="PF22725"/>
    </source>
</evidence>
<dbReference type="OrthoDB" id="9801953at2"/>
<dbReference type="RefSeq" id="WP_089659936.1">
    <property type="nucleotide sequence ID" value="NZ_FNGH01000015.1"/>
</dbReference>
<proteinExistence type="predicted"/>
<organism evidence="3 4">
    <name type="scientific">Franzmannia pantelleriensis</name>
    <dbReference type="NCBI Taxonomy" id="48727"/>
    <lineage>
        <taxon>Bacteria</taxon>
        <taxon>Pseudomonadati</taxon>
        <taxon>Pseudomonadota</taxon>
        <taxon>Gammaproteobacteria</taxon>
        <taxon>Oceanospirillales</taxon>
        <taxon>Halomonadaceae</taxon>
        <taxon>Franzmannia</taxon>
    </lineage>
</organism>
<keyword evidence="4" id="KW-1185">Reference proteome</keyword>
<evidence type="ECO:0000259" key="1">
    <source>
        <dbReference type="Pfam" id="PF01408"/>
    </source>
</evidence>
<dbReference type="SUPFAM" id="SSF55347">
    <property type="entry name" value="Glyceraldehyde-3-phosphate dehydrogenase-like, C-terminal domain"/>
    <property type="match status" value="1"/>
</dbReference>
<sequence length="387" mass="41788">MSQHHDTPRRLRLGMVGGGQGAFIGGVHRIAARIDDHYELVAGAFASDPERGRAAAAELHVAKERAYPDYRAMAEAEGQRPDGIDVVAIVTPNHLHFDVARTFLEAGIHVICDKPMTTTLEDAQTLAALVERSGLFFGLTYNYSGYSLVRQARDMVAAGELGELRVVQVEYPQDWLSTRLEESGVKQAEWRTDPQRSGPAGCLGDIGTHAYHLARFVTGLELESLAADMHTFVEGRALDDNVHMMLRFKGGARGMLWSSQVVPGNENGLKLRVYGSQGGLEWYQEEPNRLIHSPLGEPPRILTRNGPGLGEAALAAARIPPGHPEGYLEAFAQLYADFAEQIRARQAGREATALAANTPGVMDGVDGLQFITGALASSAAGGGWVDV</sequence>
<dbReference type="Pfam" id="PF22725">
    <property type="entry name" value="GFO_IDH_MocA_C3"/>
    <property type="match status" value="1"/>
</dbReference>
<dbReference type="Proteomes" id="UP000199107">
    <property type="component" value="Unassembled WGS sequence"/>
</dbReference>
<name>A0A1G9UKE5_9GAMM</name>
<feature type="domain" description="GFO/IDH/MocA-like oxidoreductase" evidence="2">
    <location>
        <begin position="149"/>
        <end position="281"/>
    </location>
</feature>
<dbReference type="Gene3D" id="3.30.360.10">
    <property type="entry name" value="Dihydrodipicolinate Reductase, domain 2"/>
    <property type="match status" value="1"/>
</dbReference>
<dbReference type="PANTHER" id="PTHR43708:SF3">
    <property type="entry name" value="OXIDOREDUCTASE"/>
    <property type="match status" value="1"/>
</dbReference>
<feature type="domain" description="Gfo/Idh/MocA-like oxidoreductase N-terminal" evidence="1">
    <location>
        <begin position="12"/>
        <end position="137"/>
    </location>
</feature>